<feature type="transmembrane region" description="Helical" evidence="1">
    <location>
        <begin position="14"/>
        <end position="35"/>
    </location>
</feature>
<evidence type="ECO:0000313" key="2">
    <source>
        <dbReference type="Proteomes" id="UP000095283"/>
    </source>
</evidence>
<evidence type="ECO:0000313" key="3">
    <source>
        <dbReference type="WBParaSite" id="Hba_20165"/>
    </source>
</evidence>
<proteinExistence type="predicted"/>
<keyword evidence="1" id="KW-0472">Membrane</keyword>
<keyword evidence="2" id="KW-1185">Reference proteome</keyword>
<dbReference type="Proteomes" id="UP000095283">
    <property type="component" value="Unplaced"/>
</dbReference>
<dbReference type="AlphaFoldDB" id="A0A1I7XQU5"/>
<reference evidence="3" key="1">
    <citation type="submission" date="2016-11" db="UniProtKB">
        <authorList>
            <consortium name="WormBaseParasite"/>
        </authorList>
    </citation>
    <scope>IDENTIFICATION</scope>
</reference>
<sequence length="222" mass="24106">MGCLDRSAANGCGALLVISTSIPLVQTLLLLSEVIDWSLAAFSPVYFHSSSLFSRILPFLVGVGFSSIIMAALIVIDSTADKSLCVSSPTETAVISAYDISLVLASICLITLAVLLKKNFRSSFFKPIAFGSLFLGDKVFKHISVPLYGYVFPPGNSSDFINCFKYAGQSNIVTITDITNILVAIHSLVHSAYFVYNHEDIRQGCRATFLHFHILSSVHSRS</sequence>
<accession>A0A1I7XQU5</accession>
<dbReference type="WBParaSite" id="Hba_20165">
    <property type="protein sequence ID" value="Hba_20165"/>
    <property type="gene ID" value="Hba_20165"/>
</dbReference>
<organism evidence="2 3">
    <name type="scientific">Heterorhabditis bacteriophora</name>
    <name type="common">Entomopathogenic nematode worm</name>
    <dbReference type="NCBI Taxonomy" id="37862"/>
    <lineage>
        <taxon>Eukaryota</taxon>
        <taxon>Metazoa</taxon>
        <taxon>Ecdysozoa</taxon>
        <taxon>Nematoda</taxon>
        <taxon>Chromadorea</taxon>
        <taxon>Rhabditida</taxon>
        <taxon>Rhabditina</taxon>
        <taxon>Rhabditomorpha</taxon>
        <taxon>Strongyloidea</taxon>
        <taxon>Heterorhabditidae</taxon>
        <taxon>Heterorhabditis</taxon>
    </lineage>
</organism>
<keyword evidence="1" id="KW-0812">Transmembrane</keyword>
<name>A0A1I7XQU5_HETBA</name>
<feature type="transmembrane region" description="Helical" evidence="1">
    <location>
        <begin position="56"/>
        <end position="76"/>
    </location>
</feature>
<evidence type="ECO:0000256" key="1">
    <source>
        <dbReference type="SAM" id="Phobius"/>
    </source>
</evidence>
<protein>
    <submittedName>
        <fullName evidence="3">Sulfate_transp domain-containing protein</fullName>
    </submittedName>
</protein>
<feature type="transmembrane region" description="Helical" evidence="1">
    <location>
        <begin position="96"/>
        <end position="116"/>
    </location>
</feature>
<keyword evidence="1" id="KW-1133">Transmembrane helix</keyword>